<feature type="compositionally biased region" description="Low complexity" evidence="1">
    <location>
        <begin position="434"/>
        <end position="453"/>
    </location>
</feature>
<evidence type="ECO:0000256" key="2">
    <source>
        <dbReference type="SAM" id="SignalP"/>
    </source>
</evidence>
<gene>
    <name evidence="4" type="ORF">HEQ44_05585</name>
</gene>
<dbReference type="InterPro" id="IPR044081">
    <property type="entry name" value="DUF5776"/>
</dbReference>
<comment type="caution">
    <text evidence="4">The sequence shown here is derived from an EMBL/GenBank/DDBJ whole genome shotgun (WGS) entry which is preliminary data.</text>
</comment>
<evidence type="ECO:0000313" key="5">
    <source>
        <dbReference type="Proteomes" id="UP000707477"/>
    </source>
</evidence>
<keyword evidence="2" id="KW-0732">Signal</keyword>
<feature type="region of interest" description="Disordered" evidence="1">
    <location>
        <begin position="429"/>
        <end position="456"/>
    </location>
</feature>
<keyword evidence="5" id="KW-1185">Reference proteome</keyword>
<name>A0ABX1L3P8_9LACO</name>
<dbReference type="EMBL" id="JAAVSD010000012">
    <property type="protein sequence ID" value="NLR29653.1"/>
    <property type="molecule type" value="Genomic_DNA"/>
</dbReference>
<protein>
    <recommendedName>
        <fullName evidence="3">DUF5776 domain-containing protein</fullName>
    </recommendedName>
</protein>
<accession>A0ABX1L3P8</accession>
<evidence type="ECO:0000313" key="4">
    <source>
        <dbReference type="EMBL" id="NLR29653.1"/>
    </source>
</evidence>
<proteinExistence type="predicted"/>
<organism evidence="4 5">
    <name type="scientific">Levilactobacillus tujiorum</name>
    <dbReference type="NCBI Taxonomy" id="2912243"/>
    <lineage>
        <taxon>Bacteria</taxon>
        <taxon>Bacillati</taxon>
        <taxon>Bacillota</taxon>
        <taxon>Bacilli</taxon>
        <taxon>Lactobacillales</taxon>
        <taxon>Lactobacillaceae</taxon>
        <taxon>Levilactobacillus</taxon>
    </lineage>
</organism>
<evidence type="ECO:0000259" key="3">
    <source>
        <dbReference type="Pfam" id="PF19087"/>
    </source>
</evidence>
<sequence>MVCRMNWKMTVMLAVSLAVLGVGGMSVAQADTSAEPAQVTAVPATTTLDEALPDGGDSGIVKAAILKAASDRNLSFSGSSTLGDIAAKKLIVKITDNMDSYEALEKVAGLFNGLVVNNQEDFTSTEMTAITRALLANRTSGTELAALGFSNDGVATKDLGTLLTTISSANSAATVKYLLLNRNPITDFSSWTNFKLSATTKNKIYSLNADVLKNPDGSRITEGITLAPRTVKNGVMTVPFSEFNEFKDQYLPENAKNNDLYTSAGIQAYDGQAGLFDQEATLDGDGTNDDSTLQGRSGYQIVDKALHSETMPYDWGLYWLETGYDEDSTKKEIDLKNVDLIDATAGAGGKFYCRGGFALPYSVFRASMADFLSKGYTFTHPDGQKNKTPNLGDLYILNVPADAKQIKLRTYKPSLDGGTTYTQIYTIPIRPAATPTDNSQSESSSEADSETPPSVKPTVVYATKKIGLYQKPDFSKATRVRWYNQQPRTRRPMFEVMGEAKSTHGTPRYLVKDIDPASKTYGETGYITKRADYVGSTYYTKAPTKATVISPKGVNAYRRASLTGKVKHYRQGQVLPVVGIKQHNLTTRFKLKGGTYVTANKILVHSGRLPMVKKVVAKTKINRYKDVNLKKRIKPFRKGTKIAVLGYDFSAKGTQRYRVAGGYITANPKLVKAIK</sequence>
<dbReference type="Pfam" id="PF19087">
    <property type="entry name" value="DUF5776"/>
    <property type="match status" value="2"/>
</dbReference>
<feature type="domain" description="DUF5776" evidence="3">
    <location>
        <begin position="538"/>
        <end position="604"/>
    </location>
</feature>
<dbReference type="Proteomes" id="UP000707477">
    <property type="component" value="Unassembled WGS sequence"/>
</dbReference>
<feature type="chain" id="PRO_5047504970" description="DUF5776 domain-containing protein" evidence="2">
    <location>
        <begin position="31"/>
        <end position="675"/>
    </location>
</feature>
<reference evidence="4 5" key="1">
    <citation type="submission" date="2020-03" db="EMBL/GenBank/DDBJ databases">
        <authorList>
            <person name="Zhang Z."/>
            <person name="Guo Z."/>
            <person name="Hou Q."/>
            <person name="Shen X."/>
        </authorList>
    </citation>
    <scope>NUCLEOTIDE SEQUENCE [LARGE SCALE GENOMIC DNA]</scope>
    <source>
        <strain evidence="4 5">HBUAS51329</strain>
    </source>
</reference>
<feature type="signal peptide" evidence="2">
    <location>
        <begin position="1"/>
        <end position="30"/>
    </location>
</feature>
<feature type="domain" description="DUF5776" evidence="3">
    <location>
        <begin position="612"/>
        <end position="671"/>
    </location>
</feature>
<evidence type="ECO:0000256" key="1">
    <source>
        <dbReference type="SAM" id="MobiDB-lite"/>
    </source>
</evidence>
<dbReference type="RefSeq" id="WP_168849555.1">
    <property type="nucleotide sequence ID" value="NZ_JAAVSD010000012.1"/>
</dbReference>